<dbReference type="CDD" id="cd06170">
    <property type="entry name" value="LuxR_C_like"/>
    <property type="match status" value="1"/>
</dbReference>
<proteinExistence type="predicted"/>
<evidence type="ECO:0000256" key="2">
    <source>
        <dbReference type="ARBA" id="ARBA00023125"/>
    </source>
</evidence>
<comment type="caution">
    <text evidence="5">The sequence shown here is derived from an EMBL/GenBank/DDBJ whole genome shotgun (WGS) entry which is preliminary data.</text>
</comment>
<dbReference type="SUPFAM" id="SSF46894">
    <property type="entry name" value="C-terminal effector domain of the bipartite response regulators"/>
    <property type="match status" value="1"/>
</dbReference>
<dbReference type="PRINTS" id="PR00038">
    <property type="entry name" value="HTHLUXR"/>
</dbReference>
<dbReference type="PANTHER" id="PTHR44688">
    <property type="entry name" value="DNA-BINDING TRANSCRIPTIONAL ACTIVATOR DEVR_DOSR"/>
    <property type="match status" value="1"/>
</dbReference>
<protein>
    <submittedName>
        <fullName evidence="5">Autoinducer binding domain-containing protein</fullName>
    </submittedName>
</protein>
<sequence>MERYTSWIRQLNQHCATSQPLTDFIESARVFTHTIGFDFFAYAVCETTPFTRPKIHLYGNYPSQWIQRYKEQNYAVIDPTVRHCKVSSEPVCWSDALFEECPQFWSDAKAHQLNFGIAQPSFNTRGYIALLSLSRQTRTIEEVELDSLKPLLKAFAETVGYHIFELEDALTQTLDIEFGHKEKEVLRWTADGKTSEEIGRILNVTADAVNFHLRNIQKKIGACNRVQAVTYAVAQGHI</sequence>
<keyword evidence="6" id="KW-1185">Reference proteome</keyword>
<evidence type="ECO:0000313" key="5">
    <source>
        <dbReference type="EMBL" id="MBI6635432.1"/>
    </source>
</evidence>
<gene>
    <name evidence="5" type="ORF">YA0871_22475</name>
</gene>
<dbReference type="Pfam" id="PF00196">
    <property type="entry name" value="GerE"/>
    <property type="match status" value="1"/>
</dbReference>
<accession>A0ABS0V573</accession>
<keyword evidence="2" id="KW-0238">DNA-binding</keyword>
<keyword evidence="1" id="KW-0805">Transcription regulation</keyword>
<dbReference type="SMART" id="SM00421">
    <property type="entry name" value="HTH_LUXR"/>
    <property type="match status" value="1"/>
</dbReference>
<organism evidence="5 6">
    <name type="scientific">Pseudomonas paralactis</name>
    <dbReference type="NCBI Taxonomy" id="1615673"/>
    <lineage>
        <taxon>Bacteria</taxon>
        <taxon>Pseudomonadati</taxon>
        <taxon>Pseudomonadota</taxon>
        <taxon>Gammaproteobacteria</taxon>
        <taxon>Pseudomonadales</taxon>
        <taxon>Pseudomonadaceae</taxon>
        <taxon>Pseudomonas</taxon>
    </lineage>
</organism>
<dbReference type="PROSITE" id="PS50043">
    <property type="entry name" value="HTH_LUXR_2"/>
    <property type="match status" value="1"/>
</dbReference>
<dbReference type="EMBL" id="JAEILM010000081">
    <property type="protein sequence ID" value="MBI6635432.1"/>
    <property type="molecule type" value="Genomic_DNA"/>
</dbReference>
<dbReference type="Pfam" id="PF03472">
    <property type="entry name" value="Autoind_bind"/>
    <property type="match status" value="1"/>
</dbReference>
<reference evidence="5 6" key="1">
    <citation type="submission" date="2020-12" db="EMBL/GenBank/DDBJ databases">
        <title>Comparative genomic insights into the epidemiology and virulence of plant pathogenic Pseudomonads from Turkey.</title>
        <authorList>
            <person name="Dillon M."/>
            <person name="Ruiz-Bedoya T."/>
            <person name="Bendalovic-Torma C."/>
            <person name="Guttman K.M."/>
            <person name="Kwak H."/>
            <person name="Middleton M.A."/>
            <person name="Wang P.W."/>
            <person name="Horuz S."/>
            <person name="Aysan Y."/>
            <person name="Guttman D.S."/>
        </authorList>
    </citation>
    <scope>NUCLEOTIDE SEQUENCE [LARGE SCALE GENOMIC DNA]</scope>
    <source>
        <strain evidence="5 6">Marul_2_1</strain>
    </source>
</reference>
<evidence type="ECO:0000313" key="6">
    <source>
        <dbReference type="Proteomes" id="UP000607562"/>
    </source>
</evidence>
<evidence type="ECO:0000259" key="4">
    <source>
        <dbReference type="PROSITE" id="PS50043"/>
    </source>
</evidence>
<dbReference type="RefSeq" id="WP_198708498.1">
    <property type="nucleotide sequence ID" value="NZ_JAEILM010000081.1"/>
</dbReference>
<dbReference type="InterPro" id="IPR036693">
    <property type="entry name" value="TF_LuxR_autoind-bd_dom_sf"/>
</dbReference>
<name>A0ABS0V573_9PSED</name>
<dbReference type="SUPFAM" id="SSF75516">
    <property type="entry name" value="Pheromone-binding domain of LuxR-like quorum-sensing transcription factors"/>
    <property type="match status" value="1"/>
</dbReference>
<dbReference type="InterPro" id="IPR005143">
    <property type="entry name" value="TF_LuxR_autoind-bd_dom"/>
</dbReference>
<feature type="domain" description="HTH luxR-type" evidence="4">
    <location>
        <begin position="171"/>
        <end position="236"/>
    </location>
</feature>
<dbReference type="InterPro" id="IPR036388">
    <property type="entry name" value="WH-like_DNA-bd_sf"/>
</dbReference>
<evidence type="ECO:0000256" key="1">
    <source>
        <dbReference type="ARBA" id="ARBA00023015"/>
    </source>
</evidence>
<keyword evidence="3" id="KW-0804">Transcription</keyword>
<dbReference type="InterPro" id="IPR000792">
    <property type="entry name" value="Tscrpt_reg_LuxR_C"/>
</dbReference>
<evidence type="ECO:0000256" key="3">
    <source>
        <dbReference type="ARBA" id="ARBA00023163"/>
    </source>
</evidence>
<dbReference type="InterPro" id="IPR016032">
    <property type="entry name" value="Sig_transdc_resp-reg_C-effctor"/>
</dbReference>
<dbReference type="PANTHER" id="PTHR44688:SF16">
    <property type="entry name" value="DNA-BINDING TRANSCRIPTIONAL ACTIVATOR DEVR_DOSR"/>
    <property type="match status" value="1"/>
</dbReference>
<dbReference type="Gene3D" id="3.30.450.80">
    <property type="entry name" value="Transcription factor LuxR-like, autoinducer-binding domain"/>
    <property type="match status" value="1"/>
</dbReference>
<dbReference type="Proteomes" id="UP000607562">
    <property type="component" value="Unassembled WGS sequence"/>
</dbReference>
<dbReference type="Gene3D" id="1.10.10.10">
    <property type="entry name" value="Winged helix-like DNA-binding domain superfamily/Winged helix DNA-binding domain"/>
    <property type="match status" value="1"/>
</dbReference>